<reference evidence="1 2" key="1">
    <citation type="submission" date="2020-05" db="EMBL/GenBank/DDBJ databases">
        <authorList>
            <person name="Wang X."/>
        </authorList>
    </citation>
    <scope>NUCLEOTIDE SEQUENCE [LARGE SCALE GENOMIC DNA]</scope>
</reference>
<sequence>MKLARNAVYALTHTSIRDTYAFLHVNKDDLINPFWIYKCGVNGFSLHGELCSEFGDTGGHEHWRDIGSGTKVTMIQSHVTKASDVDFKRCMKFAQKVKRK</sequence>
<keyword evidence="2" id="KW-1185">Reference proteome</keyword>
<protein>
    <submittedName>
        <fullName evidence="1">Uncharacterized protein</fullName>
    </submittedName>
</protein>
<organism evidence="1 2">
    <name type="scientific">Escherichia phage vB_EcoS_011D2</name>
    <dbReference type="NCBI Taxonomy" id="2743843"/>
    <lineage>
        <taxon>Viruses</taxon>
        <taxon>Duplodnaviria</taxon>
        <taxon>Heunggongvirae</taxon>
        <taxon>Uroviricota</taxon>
        <taxon>Caudoviricetes</taxon>
        <taxon>Drexlerviridae</taxon>
        <taxon>Tempevirinae</taxon>
        <taxon>Tlsvirus</taxon>
        <taxon>Tlsvirus tv011D2</taxon>
    </lineage>
</organism>
<proteinExistence type="predicted"/>
<dbReference type="Proteomes" id="UP000514834">
    <property type="component" value="Segment"/>
</dbReference>
<evidence type="ECO:0000313" key="2">
    <source>
        <dbReference type="Proteomes" id="UP000514834"/>
    </source>
</evidence>
<evidence type="ECO:0000313" key="1">
    <source>
        <dbReference type="EMBL" id="QMP82768.1"/>
    </source>
</evidence>
<dbReference type="EMBL" id="MT478992">
    <property type="protein sequence ID" value="QMP82768.1"/>
    <property type="molecule type" value="Genomic_DNA"/>
</dbReference>
<name>A0A7D7IR01_9CAUD</name>
<accession>A0A7D7IR01</accession>